<dbReference type="NCBIfam" id="NF004198">
    <property type="entry name" value="PRK05653.1-3"/>
    <property type="match status" value="1"/>
</dbReference>
<comment type="similarity">
    <text evidence="1">Belongs to the short-chain dehydrogenases/reductases (SDR) family.</text>
</comment>
<comment type="caution">
    <text evidence="4">The sequence shown here is derived from an EMBL/GenBank/DDBJ whole genome shotgun (WGS) entry which is preliminary data.</text>
</comment>
<feature type="domain" description="Ketoreductase" evidence="3">
    <location>
        <begin position="8"/>
        <end position="190"/>
    </location>
</feature>
<dbReference type="PANTHER" id="PTHR42760:SF40">
    <property type="entry name" value="3-OXOACYL-[ACYL-CARRIER-PROTEIN] REDUCTASE, CHLOROPLASTIC"/>
    <property type="match status" value="1"/>
</dbReference>
<accession>A0A7Z1B198</accession>
<dbReference type="AlphaFoldDB" id="A0A7Z1B198"/>
<proteinExistence type="inferred from homology"/>
<dbReference type="GO" id="GO:0016616">
    <property type="term" value="F:oxidoreductase activity, acting on the CH-OH group of donors, NAD or NADP as acceptor"/>
    <property type="evidence" value="ECO:0007669"/>
    <property type="project" value="UniProtKB-ARBA"/>
</dbReference>
<keyword evidence="5" id="KW-1185">Reference proteome</keyword>
<dbReference type="Proteomes" id="UP000185696">
    <property type="component" value="Unassembled WGS sequence"/>
</dbReference>
<dbReference type="OrthoDB" id="9808187at2"/>
<evidence type="ECO:0000256" key="2">
    <source>
        <dbReference type="ARBA" id="ARBA00023002"/>
    </source>
</evidence>
<dbReference type="SMART" id="SM00822">
    <property type="entry name" value="PKS_KR"/>
    <property type="match status" value="1"/>
</dbReference>
<evidence type="ECO:0000259" key="3">
    <source>
        <dbReference type="SMART" id="SM00822"/>
    </source>
</evidence>
<reference evidence="4 5" key="1">
    <citation type="submission" date="2016-12" db="EMBL/GenBank/DDBJ databases">
        <title>The draft genome sequence of Actinophytocola xinjiangensis.</title>
        <authorList>
            <person name="Wang W."/>
            <person name="Yuan L."/>
        </authorList>
    </citation>
    <scope>NUCLEOTIDE SEQUENCE [LARGE SCALE GENOMIC DNA]</scope>
    <source>
        <strain evidence="4 5">CGMCC 4.4663</strain>
    </source>
</reference>
<dbReference type="PANTHER" id="PTHR42760">
    <property type="entry name" value="SHORT-CHAIN DEHYDROGENASES/REDUCTASES FAMILY MEMBER"/>
    <property type="match status" value="1"/>
</dbReference>
<sequence>MTGLLAGKVAVVTGAGAGIGLAVARTFVEHGARVVLGDLNTEALDAAVAELGGEQVAVGVRCDVGDSDQVAALIAAAGTFGGLDILVNNAGITRDATLRTMTEDQFDDVIRVHLKGCWLGLKHAAPALRERGAGAVVNMSSIAGKVGNFGQTNYAAAKAGIVGMTKAAAKELARHGVRVNAIQPGIIRTAMTEAMPQEVWDAKTAEIPLGRVGEPHEIANVALFLASDLSSYLTGTVTEVTGGRLM</sequence>
<evidence type="ECO:0000313" key="5">
    <source>
        <dbReference type="Proteomes" id="UP000185696"/>
    </source>
</evidence>
<protein>
    <submittedName>
        <fullName evidence="4">3-oxoacyl-ACP reductase</fullName>
    </submittedName>
</protein>
<dbReference type="InterPro" id="IPR002347">
    <property type="entry name" value="SDR_fam"/>
</dbReference>
<dbReference type="RefSeq" id="WP_075130879.1">
    <property type="nucleotide sequence ID" value="NZ_MSIF01000001.1"/>
</dbReference>
<dbReference type="InterPro" id="IPR020904">
    <property type="entry name" value="Sc_DH/Rdtase_CS"/>
</dbReference>
<dbReference type="SUPFAM" id="SSF51735">
    <property type="entry name" value="NAD(P)-binding Rossmann-fold domains"/>
    <property type="match status" value="1"/>
</dbReference>
<dbReference type="GO" id="GO:0030497">
    <property type="term" value="P:fatty acid elongation"/>
    <property type="evidence" value="ECO:0007669"/>
    <property type="project" value="TreeGrafter"/>
</dbReference>
<dbReference type="InterPro" id="IPR036291">
    <property type="entry name" value="NAD(P)-bd_dom_sf"/>
</dbReference>
<dbReference type="FunFam" id="3.40.50.720:FF:000173">
    <property type="entry name" value="3-oxoacyl-[acyl-carrier protein] reductase"/>
    <property type="match status" value="1"/>
</dbReference>
<evidence type="ECO:0000313" key="4">
    <source>
        <dbReference type="EMBL" id="OLF13931.1"/>
    </source>
</evidence>
<dbReference type="PRINTS" id="PR00081">
    <property type="entry name" value="GDHRDH"/>
</dbReference>
<evidence type="ECO:0000256" key="1">
    <source>
        <dbReference type="ARBA" id="ARBA00006484"/>
    </source>
</evidence>
<name>A0A7Z1B198_9PSEU</name>
<dbReference type="Pfam" id="PF13561">
    <property type="entry name" value="adh_short_C2"/>
    <property type="match status" value="1"/>
</dbReference>
<gene>
    <name evidence="4" type="ORF">BLA60_01745</name>
</gene>
<dbReference type="InterPro" id="IPR057326">
    <property type="entry name" value="KR_dom"/>
</dbReference>
<dbReference type="NCBIfam" id="NF005559">
    <property type="entry name" value="PRK07231.1"/>
    <property type="match status" value="1"/>
</dbReference>
<keyword evidence="2" id="KW-0560">Oxidoreductase</keyword>
<dbReference type="Gene3D" id="3.40.50.720">
    <property type="entry name" value="NAD(P)-binding Rossmann-like Domain"/>
    <property type="match status" value="1"/>
</dbReference>
<dbReference type="NCBIfam" id="NF009466">
    <property type="entry name" value="PRK12826.1-2"/>
    <property type="match status" value="1"/>
</dbReference>
<dbReference type="PRINTS" id="PR00080">
    <property type="entry name" value="SDRFAMILY"/>
</dbReference>
<dbReference type="EMBL" id="MSIF01000001">
    <property type="protein sequence ID" value="OLF13931.1"/>
    <property type="molecule type" value="Genomic_DNA"/>
</dbReference>
<dbReference type="PROSITE" id="PS00061">
    <property type="entry name" value="ADH_SHORT"/>
    <property type="match status" value="1"/>
</dbReference>
<organism evidence="4 5">
    <name type="scientific">Actinophytocola xinjiangensis</name>
    <dbReference type="NCBI Taxonomy" id="485602"/>
    <lineage>
        <taxon>Bacteria</taxon>
        <taxon>Bacillati</taxon>
        <taxon>Actinomycetota</taxon>
        <taxon>Actinomycetes</taxon>
        <taxon>Pseudonocardiales</taxon>
        <taxon>Pseudonocardiaceae</taxon>
    </lineage>
</organism>